<keyword evidence="7" id="KW-0175">Coiled coil</keyword>
<protein>
    <recommendedName>
        <fullName evidence="2">ubiquitinyl hydrolase 1</fullName>
        <ecNumber evidence="2">3.4.19.12</ecNumber>
    </recommendedName>
</protein>
<keyword evidence="5" id="KW-0378">Hydrolase</keyword>
<dbReference type="Proteomes" id="UP000275480">
    <property type="component" value="Unassembled WGS sequence"/>
</dbReference>
<evidence type="ECO:0000313" key="13">
    <source>
        <dbReference type="Proteomes" id="UP000275480"/>
    </source>
</evidence>
<feature type="domain" description="DUF3638" evidence="9">
    <location>
        <begin position="2014"/>
        <end position="2236"/>
    </location>
</feature>
<dbReference type="InterPro" id="IPR022105">
    <property type="entry name" value="DUF3645"/>
</dbReference>
<evidence type="ECO:0000256" key="5">
    <source>
        <dbReference type="ARBA" id="ARBA00022801"/>
    </source>
</evidence>
<dbReference type="GO" id="GO:0004843">
    <property type="term" value="F:cysteine-type deubiquitinase activity"/>
    <property type="evidence" value="ECO:0007669"/>
    <property type="project" value="UniProtKB-EC"/>
</dbReference>
<dbReference type="GO" id="GO:0006508">
    <property type="term" value="P:proteolysis"/>
    <property type="evidence" value="ECO:0007669"/>
    <property type="project" value="UniProtKB-KW"/>
</dbReference>
<evidence type="ECO:0000256" key="2">
    <source>
        <dbReference type="ARBA" id="ARBA00012759"/>
    </source>
</evidence>
<proteinExistence type="predicted"/>
<reference evidence="12 13" key="1">
    <citation type="submission" date="2018-07" db="EMBL/GenBank/DDBJ databases">
        <title>Identification of spontaneous genetic mutation associated with occurrence of a yellow conidial color mutant of Aspergillus flavus.</title>
        <authorList>
            <person name="Chang P.-K."/>
            <person name="Mack B.M."/>
            <person name="Scharfenstein L."/>
            <person name="Gilbert M.K."/>
        </authorList>
    </citation>
    <scope>NUCLEOTIDE SEQUENCE [LARGE SCALE GENOMIC DNA]</scope>
    <source>
        <strain evidence="12 13">CA14</strain>
    </source>
</reference>
<dbReference type="Pfam" id="PF20255">
    <property type="entry name" value="DUF6606"/>
    <property type="match status" value="1"/>
</dbReference>
<feature type="coiled-coil region" evidence="7">
    <location>
        <begin position="569"/>
        <end position="604"/>
    </location>
</feature>
<comment type="catalytic activity">
    <reaction evidence="1">
        <text>Thiol-dependent hydrolysis of ester, thioester, amide, peptide and isopeptide bonds formed by the C-terminal Gly of ubiquitin (a 76-residue protein attached to proteins as an intracellular targeting signal).</text>
        <dbReference type="EC" id="3.4.19.12"/>
    </reaction>
</comment>
<dbReference type="PANTHER" id="PTHR13367:SF33">
    <property type="entry name" value="P-LOOP CONTAINING NUCLEOSIDE TRIPHOSPHATE HYDROLASE PROTEIN"/>
    <property type="match status" value="1"/>
</dbReference>
<gene>
    <name evidence="12" type="ORF">CA14_008564</name>
</gene>
<evidence type="ECO:0000256" key="3">
    <source>
        <dbReference type="ARBA" id="ARBA00022670"/>
    </source>
</evidence>
<dbReference type="InterPro" id="IPR027417">
    <property type="entry name" value="P-loop_NTPase"/>
</dbReference>
<feature type="domain" description="DUF6606" evidence="11">
    <location>
        <begin position="11"/>
        <end position="285"/>
    </location>
</feature>
<evidence type="ECO:0000259" key="11">
    <source>
        <dbReference type="Pfam" id="PF20255"/>
    </source>
</evidence>
<evidence type="ECO:0000259" key="10">
    <source>
        <dbReference type="Pfam" id="PF12359"/>
    </source>
</evidence>
<dbReference type="EC" id="3.4.19.12" evidence="2"/>
<evidence type="ECO:0000313" key="12">
    <source>
        <dbReference type="EMBL" id="RMZ48037.1"/>
    </source>
</evidence>
<evidence type="ECO:0000256" key="4">
    <source>
        <dbReference type="ARBA" id="ARBA00022786"/>
    </source>
</evidence>
<organism evidence="12 13">
    <name type="scientific">Aspergillus flavus</name>
    <dbReference type="NCBI Taxonomy" id="5059"/>
    <lineage>
        <taxon>Eukaryota</taxon>
        <taxon>Fungi</taxon>
        <taxon>Dikarya</taxon>
        <taxon>Ascomycota</taxon>
        <taxon>Pezizomycotina</taxon>
        <taxon>Eurotiomycetes</taxon>
        <taxon>Eurotiomycetidae</taxon>
        <taxon>Eurotiales</taxon>
        <taxon>Aspergillaceae</taxon>
        <taxon>Aspergillus</taxon>
        <taxon>Aspergillus subgen. Circumdati</taxon>
    </lineage>
</organism>
<feature type="region of interest" description="Disordered" evidence="8">
    <location>
        <begin position="1837"/>
        <end position="1860"/>
    </location>
</feature>
<dbReference type="Pfam" id="PF12359">
    <property type="entry name" value="DUF3645"/>
    <property type="match status" value="1"/>
</dbReference>
<comment type="caution">
    <text evidence="12">The sequence shown here is derived from an EMBL/GenBank/DDBJ whole genome shotgun (WGS) entry which is preliminary data.</text>
</comment>
<keyword evidence="6" id="KW-0788">Thiol protease</keyword>
<evidence type="ECO:0000256" key="1">
    <source>
        <dbReference type="ARBA" id="ARBA00000707"/>
    </source>
</evidence>
<dbReference type="InterPro" id="IPR046541">
    <property type="entry name" value="DUF6606"/>
</dbReference>
<evidence type="ECO:0000259" key="9">
    <source>
        <dbReference type="Pfam" id="PF12340"/>
    </source>
</evidence>
<dbReference type="EMBL" id="QQZZ01000019">
    <property type="protein sequence ID" value="RMZ48037.1"/>
    <property type="molecule type" value="Genomic_DNA"/>
</dbReference>
<dbReference type="InterPro" id="IPR022099">
    <property type="entry name" value="DUF3638"/>
</dbReference>
<keyword evidence="3" id="KW-0645">Protease</keyword>
<name>A0AB74CPP0_ASPFL</name>
<keyword evidence="4" id="KW-0833">Ubl conjugation pathway</keyword>
<evidence type="ECO:0000256" key="6">
    <source>
        <dbReference type="ARBA" id="ARBA00022807"/>
    </source>
</evidence>
<dbReference type="InterPro" id="IPR051346">
    <property type="entry name" value="OTU_Deubiquitinase"/>
</dbReference>
<dbReference type="PANTHER" id="PTHR13367">
    <property type="entry name" value="UBIQUITIN THIOESTERASE"/>
    <property type="match status" value="1"/>
</dbReference>
<evidence type="ECO:0000256" key="7">
    <source>
        <dbReference type="SAM" id="Coils"/>
    </source>
</evidence>
<dbReference type="SUPFAM" id="SSF52540">
    <property type="entry name" value="P-loop containing nucleoside triphosphate hydrolases"/>
    <property type="match status" value="1"/>
</dbReference>
<evidence type="ECO:0000256" key="8">
    <source>
        <dbReference type="SAM" id="MobiDB-lite"/>
    </source>
</evidence>
<feature type="domain" description="DUF3645" evidence="10">
    <location>
        <begin position="2353"/>
        <end position="2385"/>
    </location>
</feature>
<dbReference type="Pfam" id="PF12340">
    <property type="entry name" value="DUF3638"/>
    <property type="match status" value="1"/>
</dbReference>
<accession>A0AB74CPP0</accession>
<sequence>MAIPRKRLELLFNHIVLPPRLPSQHDSSVHNIDKDISQHALNATNTLLGACEGDYWDVWDRVKMSLELCHAVHTNGHVDRLALMEAFSKMENDMAIILHIEKQNSGLYIQQVRGDNGVDQVVFEAFEASPAAESVLQCQDSLQCDFPGSAVSIPMTRFKEQSFQERLTIFLDQASEERIERFAAKARKAGASLVEARDTPDPHLITQMLMTLLEAQGSQTSTSKLRKRLRDDVCWKNAYVPWRRSPLYLVIRVCIQRLLYSLHGPEIGRIYYKFLLCAIHTQLLKEVMGVLPVESCHLLVAKLCRRLTKLEVERQALRGASHLVAENLFNSHGSWFEAVIQKATGIMQDEWASFKNTIQKRIPTLPHRAHQHDLHLKLPNSGSYLRQLVSRQTHGHVKKSLTSAIGNVDNVVRSPYTHFASRYASLKRLETQLKDRFPLSKIAYQDDKCAILAKEIENYLNQVSNLYDDCIEQKSAMMVTLFQLWVVMDKYAVHQFPLLKEYRPPFPPEVLDVLQLSSYEDLVRLQEIQQYLRHREKHCKFKTLTLFSNPVEDCFADRYVRCSQDADRLQRLDREIETASFAAKEKKKKELNRINKEYSSLSQLITSAICTRKEAPPGSGCAHCRHKKQRKKLQITVHEDFLPEPSSNRATVQRRAIIFELAMPSSLAAYRDTSWRILTKFARQRDESMKAHSPPPRELLSRWDPLKPYVYHRQLRFHLASTTKSFLVSHYKGSALPVTSAQILLPFGLQLSYYDRKEERWASHLHTEFTFAHSFGLNQSIITLLGPDSASDFAADADGRSSYKVMSVQNSSPGSLSAHEYMAYQNLLAGKASRWLSVLRELGSSNINFSSEATMHLLNYLAMQVGPNSNGERLRKVHAVFEDATFCAQLAAQIRSLLQGISDNWRESFCMEALITFALRLRSLGPTQAAAEGRRLLRTIREITLGWIHRIREEIGQAVDSEAAQQLSSYTLLAGLLCKRTFASDCDDLQDESALEMFLCACLAISENMTLRPEQLQPTIRGMLIRDIQMTVSAHGLLQSTIQSHPESLQHAISSVWPDTADSPRTYNPWRSIKNSDMWIVSTAAAPGSSRPQLVHYHILEGHLLVDLKPVGKLPAEIRTANSVQELFGGQQLLAFPSALKDMTYMLCTLRQGHQIHFGLQGGKVVIRARIRGTTIQFLERTVFGIGTMADVPTPLLDEHFHWIDLASGEVEFRRRAHMWWHKRPRNWMLNVGTRQAARGQSLLVDPHSKVFHQIAGIFEHFEAADRLVAFQPVKNNLSVELKRMDLDFTVNGNGNLLCRQLRSEVDPNQDAGTWYGLESKIVLRDNENHQRRSIIVPIGSIQYRRHEPHVLVQVVNDGIYGRYMIDNTLGRLECPPEPVLVFTKSQLHAFTSFPLPDTLTGRTGTEEALSCLASAQSQPWTLLRPGQCVPLQTIAMLTPVRNYYPPHLKRQQDVTWDDKLTTTIQHDQYRPVIESILAKAERLSKFTLHNIQRLELEPGGATSLRERSYIRRHRFERPDAFPRLAMGSIGSRDALYHSRDRLTRNNATCNVFEIINTLHTSPQQICTTTKLTQLLDEIPYITGYTEKFHSPQLGDLFDLDIGTEWGRLFMLCRDSNGLHMEAMFTLGTLAFADNANMSLLRSLAAICILKDAKHLKLPSHTRYYGFRVDEKPTQESLQASMEGYPEILKDGESLRRPINSPPDSETLSREECHTLAKKLLRQWPCRRPLDIKLTATHIDVNKAIDMVRAEWLRLFENFEFAQSLLEIQRVLNQYQGISNLVASNIPSPRLLRYSAPARDVEIPTVSDLLSKNGPTLSPLESSPWHISVGREQFVHSATDSTEHASNRTARRNTKDSRETEELARILAKLASSRSAVRRAYAKDMNDSLTALQRQTAEQDTVEEIPTSANLPAIIIKSQDQLREQFAEICSFFIANDTRYKWLRAGQLWPCITPVIVLEQLRSTNQYSFGPQMKDALLSYGLSITHVQRLLRIHDAGLKNDMKRLQDEYKNRGHENWQPSEFPDWLLMEIEANMLIRKVQVAVARATILPASKSNSVLQLNMGQGKTSVIMPMVACVLANSHNLARLVVPKALLLQTAQIIQSRLGGLAGREICHIPFSRKSPTEVASVQEYKALHMESLDKCGIVLTTPEHLLSFKLCGIQCLSDSHLESARHMISISGWLTRVCRDVVDESDFSLAVKTQLVYPSGTQLPLDGQPYRWKIAHALLNLLKDYLEDAQQKFPSSVELVKRAKDGFPFIHIFRPDVESFINQRLADDLCSGRTSILPRPAVRCQQAFRNFITNSTVDQSVVTAAMDAFVDPMAIDKMFLLRGLLGHGILLQCLKKRWNVQYGLHPKRDPVAVPFHAKGVPSEQAEWGHPDVAIVLTCLSFYYSGLTLDQLRQSLQQLSDTDDPSSEYDRLTHDVKALPESLQHWNLISTDDERQLREVWNHLRYSVSVINYFLDHIVFPVHARQFSQRLQMSGWDIPLFATERNPTLCQDSIPGTLTTGFSGTNDNRGLLPLTIRQNDLPELLHTNAEVLTYLLQPRNRLYVPATHSDGKRLSELQFIKRLHAMSIRILIDAGAHILELDNKGFVHKWMEIDYSAPAAVYFDASSKPWVVDRSRNEVPLLASPFAGNLEGCLVYLDEAHTRGTDLKFPPFAKGALTLSLGQTKDHTVQAAMRLRQLGKSQSVVFIASPDVHQSILDVGQKIHNDKLDSADVVAWLLEQSCCNNENLQRLYLTQGYDFCRRLQASSTYNNILSDQHHQQAFIAEIIHQEQQTLKELYMPKSVNRAVRAGVQGPNVIQRFLSELDQQRLDLDTSGMTTLIEFTEVEQERELEAQVEEVRETQRPVFFQPLEFPGLHPALLKFATTGELRGISGYEAAFVALRRTVLGGKHGIHGVGKSNLFVSTEFTRTIARSTRGAWLDNFLRPIHWILWSPITETALVIIPEEAECLIPTLRTQKTPTTHLLVYAAPFTRKMTLFNQLNFYAVPPLKGDNQFPTVLKIELGILSGRLYLDFEEYSETMQYLRIVGTCATGAEESGSTAVDERGKFADDPLGFLQGWLAMTRKGREFGHTPAGYICQGRQLSKNHSVFRWSTTDMLMAEDISRLHVNDDTSINGHEDSETFD</sequence>